<evidence type="ECO:0000256" key="4">
    <source>
        <dbReference type="ARBA" id="ARBA00023136"/>
    </source>
</evidence>
<keyword evidence="3 5" id="KW-1133">Transmembrane helix</keyword>
<dbReference type="Pfam" id="PF01741">
    <property type="entry name" value="MscL"/>
    <property type="match status" value="1"/>
</dbReference>
<comment type="caution">
    <text evidence="6">The sequence shown here is derived from an EMBL/GenBank/DDBJ whole genome shotgun (WGS) entry which is preliminary data.</text>
</comment>
<accession>A0A645J4P4</accession>
<evidence type="ECO:0000313" key="6">
    <source>
        <dbReference type="EMBL" id="MPN58675.1"/>
    </source>
</evidence>
<evidence type="ECO:0000256" key="2">
    <source>
        <dbReference type="ARBA" id="ARBA00022692"/>
    </source>
</evidence>
<dbReference type="EMBL" id="VSSQ01131682">
    <property type="protein sequence ID" value="MPN58675.1"/>
    <property type="molecule type" value="Genomic_DNA"/>
</dbReference>
<dbReference type="GO" id="GO:0016020">
    <property type="term" value="C:membrane"/>
    <property type="evidence" value="ECO:0007669"/>
    <property type="project" value="UniProtKB-SubCell"/>
</dbReference>
<dbReference type="SUPFAM" id="SSF81330">
    <property type="entry name" value="Gated mechanosensitive channel"/>
    <property type="match status" value="1"/>
</dbReference>
<keyword evidence="2 5" id="KW-0812">Transmembrane</keyword>
<dbReference type="Gene3D" id="1.10.1200.120">
    <property type="entry name" value="Large-conductance mechanosensitive channel, MscL, domain 1"/>
    <property type="match status" value="1"/>
</dbReference>
<sequence length="110" mass="11918">MPPIGMALGNVDFKDIFMVLREGATPGPYLSLAQAQEAGAITMNIGVFVNSVISFLIVAFAVFILVKNLNRLRRPPAPAPKPPVKICPYCFTEIPEKALRCPACTSTLEK</sequence>
<dbReference type="GO" id="GO:0008381">
    <property type="term" value="F:mechanosensitive monoatomic ion channel activity"/>
    <property type="evidence" value="ECO:0007669"/>
    <property type="project" value="TreeGrafter"/>
</dbReference>
<dbReference type="AlphaFoldDB" id="A0A645J4P4"/>
<keyword evidence="4 5" id="KW-0472">Membrane</keyword>
<organism evidence="6">
    <name type="scientific">bioreactor metagenome</name>
    <dbReference type="NCBI Taxonomy" id="1076179"/>
    <lineage>
        <taxon>unclassified sequences</taxon>
        <taxon>metagenomes</taxon>
        <taxon>ecological metagenomes</taxon>
    </lineage>
</organism>
<protein>
    <submittedName>
        <fullName evidence="6">Large-conductance mechanosensitive channel</fullName>
    </submittedName>
</protein>
<comment type="subcellular location">
    <subcellularLocation>
        <location evidence="1">Membrane</location>
        <topology evidence="1">Multi-pass membrane protein</topology>
    </subcellularLocation>
</comment>
<reference evidence="6" key="1">
    <citation type="submission" date="2019-08" db="EMBL/GenBank/DDBJ databases">
        <authorList>
            <person name="Kucharzyk K."/>
            <person name="Murdoch R.W."/>
            <person name="Higgins S."/>
            <person name="Loffler F."/>
        </authorList>
    </citation>
    <scope>NUCLEOTIDE SEQUENCE</scope>
</reference>
<name>A0A645J4P4_9ZZZZ</name>
<dbReference type="InterPro" id="IPR037673">
    <property type="entry name" value="MSC/AndL"/>
</dbReference>
<evidence type="ECO:0000256" key="5">
    <source>
        <dbReference type="SAM" id="Phobius"/>
    </source>
</evidence>
<dbReference type="InterPro" id="IPR036019">
    <property type="entry name" value="MscL_channel"/>
</dbReference>
<dbReference type="PANTHER" id="PTHR30266">
    <property type="entry name" value="MECHANOSENSITIVE CHANNEL MSCL"/>
    <property type="match status" value="1"/>
</dbReference>
<proteinExistence type="predicted"/>
<feature type="transmembrane region" description="Helical" evidence="5">
    <location>
        <begin position="45"/>
        <end position="66"/>
    </location>
</feature>
<dbReference type="PANTHER" id="PTHR30266:SF2">
    <property type="entry name" value="LARGE-CONDUCTANCE MECHANOSENSITIVE CHANNEL"/>
    <property type="match status" value="1"/>
</dbReference>
<evidence type="ECO:0000256" key="3">
    <source>
        <dbReference type="ARBA" id="ARBA00022989"/>
    </source>
</evidence>
<evidence type="ECO:0000256" key="1">
    <source>
        <dbReference type="ARBA" id="ARBA00004141"/>
    </source>
</evidence>
<gene>
    <name evidence="6" type="primary">mscL_44</name>
    <name evidence="6" type="ORF">SDC9_206386</name>
</gene>